<gene>
    <name evidence="1" type="ORF">HYPBUDRAFT_154160</name>
</gene>
<protein>
    <submittedName>
        <fullName evidence="1">Uncharacterized protein</fullName>
    </submittedName>
</protein>
<sequence>MTIRTSYDITFATLKSAHSLLLVIIDCRLRITRLHITGLQVHPFAGLPVYRFTRLRILQVGAFYGYRKYRRV</sequence>
<dbReference type="Proteomes" id="UP000095085">
    <property type="component" value="Unassembled WGS sequence"/>
</dbReference>
<organism evidence="1 2">
    <name type="scientific">Hyphopichia burtonii NRRL Y-1933</name>
    <dbReference type="NCBI Taxonomy" id="984485"/>
    <lineage>
        <taxon>Eukaryota</taxon>
        <taxon>Fungi</taxon>
        <taxon>Dikarya</taxon>
        <taxon>Ascomycota</taxon>
        <taxon>Saccharomycotina</taxon>
        <taxon>Pichiomycetes</taxon>
        <taxon>Debaryomycetaceae</taxon>
        <taxon>Hyphopichia</taxon>
    </lineage>
</organism>
<keyword evidence="2" id="KW-1185">Reference proteome</keyword>
<dbReference type="GeneID" id="30996476"/>
<evidence type="ECO:0000313" key="2">
    <source>
        <dbReference type="Proteomes" id="UP000095085"/>
    </source>
</evidence>
<evidence type="ECO:0000313" key="1">
    <source>
        <dbReference type="EMBL" id="ODV64834.1"/>
    </source>
</evidence>
<accession>A0A1E4RC53</accession>
<name>A0A1E4RC53_9ASCO</name>
<dbReference type="AlphaFoldDB" id="A0A1E4RC53"/>
<dbReference type="RefSeq" id="XP_020073901.1">
    <property type="nucleotide sequence ID" value="XM_020221927.1"/>
</dbReference>
<reference evidence="2" key="1">
    <citation type="submission" date="2016-05" db="EMBL/GenBank/DDBJ databases">
        <title>Comparative genomics of biotechnologically important yeasts.</title>
        <authorList>
            <consortium name="DOE Joint Genome Institute"/>
            <person name="Riley R."/>
            <person name="Haridas S."/>
            <person name="Wolfe K.H."/>
            <person name="Lopes M.R."/>
            <person name="Hittinger C.T."/>
            <person name="Goker M."/>
            <person name="Salamov A."/>
            <person name="Wisecaver J."/>
            <person name="Long T.M."/>
            <person name="Aerts A.L."/>
            <person name="Barry K."/>
            <person name="Choi C."/>
            <person name="Clum A."/>
            <person name="Coughlan A.Y."/>
            <person name="Deshpande S."/>
            <person name="Douglass A.P."/>
            <person name="Hanson S.J."/>
            <person name="Klenk H.-P."/>
            <person name="Labutti K."/>
            <person name="Lapidus A."/>
            <person name="Lindquist E."/>
            <person name="Lipzen A."/>
            <person name="Meier-Kolthoff J.P."/>
            <person name="Ohm R.A."/>
            <person name="Otillar R.P."/>
            <person name="Pangilinan J."/>
            <person name="Peng Y."/>
            <person name="Rokas A."/>
            <person name="Rosa C.A."/>
            <person name="Scheuner C."/>
            <person name="Sibirny A.A."/>
            <person name="Slot J.C."/>
            <person name="Stielow J.B."/>
            <person name="Sun H."/>
            <person name="Kurtzman C.P."/>
            <person name="Blackwell M."/>
            <person name="Grigoriev I.V."/>
            <person name="Jeffries T.W."/>
        </authorList>
    </citation>
    <scope>NUCLEOTIDE SEQUENCE [LARGE SCALE GENOMIC DNA]</scope>
    <source>
        <strain evidence="2">NRRL Y-1933</strain>
    </source>
</reference>
<dbReference type="EMBL" id="KV454546">
    <property type="protein sequence ID" value="ODV64834.1"/>
    <property type="molecule type" value="Genomic_DNA"/>
</dbReference>
<proteinExistence type="predicted"/>